<accession>A0A2G8S410</accession>
<protein>
    <submittedName>
        <fullName evidence="1">Uncharacterized protein</fullName>
    </submittedName>
</protein>
<keyword evidence="2" id="KW-1185">Reference proteome</keyword>
<reference evidence="1 2" key="1">
    <citation type="journal article" date="2015" name="Sci. Rep.">
        <title>Chromosome-level genome map provides insights into diverse defense mechanisms in the medicinal fungus Ganoderma sinense.</title>
        <authorList>
            <person name="Zhu Y."/>
            <person name="Xu J."/>
            <person name="Sun C."/>
            <person name="Zhou S."/>
            <person name="Xu H."/>
            <person name="Nelson D.R."/>
            <person name="Qian J."/>
            <person name="Song J."/>
            <person name="Luo H."/>
            <person name="Xiang L."/>
            <person name="Li Y."/>
            <person name="Xu Z."/>
            <person name="Ji A."/>
            <person name="Wang L."/>
            <person name="Lu S."/>
            <person name="Hayward A."/>
            <person name="Sun W."/>
            <person name="Li X."/>
            <person name="Schwartz D.C."/>
            <person name="Wang Y."/>
            <person name="Chen S."/>
        </authorList>
    </citation>
    <scope>NUCLEOTIDE SEQUENCE [LARGE SCALE GENOMIC DNA]</scope>
    <source>
        <strain evidence="1 2">ZZ0214-1</strain>
    </source>
</reference>
<dbReference type="Proteomes" id="UP000230002">
    <property type="component" value="Unassembled WGS sequence"/>
</dbReference>
<evidence type="ECO:0000313" key="2">
    <source>
        <dbReference type="Proteomes" id="UP000230002"/>
    </source>
</evidence>
<organism evidence="1 2">
    <name type="scientific">Ganoderma sinense ZZ0214-1</name>
    <dbReference type="NCBI Taxonomy" id="1077348"/>
    <lineage>
        <taxon>Eukaryota</taxon>
        <taxon>Fungi</taxon>
        <taxon>Dikarya</taxon>
        <taxon>Basidiomycota</taxon>
        <taxon>Agaricomycotina</taxon>
        <taxon>Agaricomycetes</taxon>
        <taxon>Polyporales</taxon>
        <taxon>Polyporaceae</taxon>
        <taxon>Ganoderma</taxon>
    </lineage>
</organism>
<sequence length="145" mass="16393">MNSSHSVNLYNIECAVDNLNDLVFEVMGPLGFNEDPQNWRRQLEEYFATWYRTRAEDRRKAIHAVAQKFVGTERTDDLLQRGTDLVHRVGALEGMLEASFISSQFDITSSPGLILLQLKTPGLARLNNHQGKPRVSETPKGFEGC</sequence>
<name>A0A2G8S410_9APHY</name>
<proteinExistence type="predicted"/>
<comment type="caution">
    <text evidence="1">The sequence shown here is derived from an EMBL/GenBank/DDBJ whole genome shotgun (WGS) entry which is preliminary data.</text>
</comment>
<dbReference type="AlphaFoldDB" id="A0A2G8S410"/>
<gene>
    <name evidence="1" type="ORF">GSI_08505</name>
</gene>
<dbReference type="EMBL" id="AYKW01000023">
    <property type="protein sequence ID" value="PIL28467.1"/>
    <property type="molecule type" value="Genomic_DNA"/>
</dbReference>
<evidence type="ECO:0000313" key="1">
    <source>
        <dbReference type="EMBL" id="PIL28467.1"/>
    </source>
</evidence>